<evidence type="ECO:0000256" key="4">
    <source>
        <dbReference type="ARBA" id="ARBA00022728"/>
    </source>
</evidence>
<evidence type="ECO:0000256" key="6">
    <source>
        <dbReference type="ARBA" id="ARBA00023187"/>
    </source>
</evidence>
<dbReference type="GO" id="GO:0071006">
    <property type="term" value="C:U2-type catalytic step 1 spliceosome"/>
    <property type="evidence" value="ECO:0007669"/>
    <property type="project" value="UniProtKB-UniRule"/>
</dbReference>
<comment type="subunit">
    <text evidence="8">Component of the spliceosome. Present in the activated B complex, the catalytically activated B* complex which catalyzes the branching, the catalytic step 1 C complex catalyzing the exon ligation, and the postcatalytic P complex containing the ligated exons (mRNA) and the excised lariat intron.</text>
</comment>
<dbReference type="PANTHER" id="PTHR12111:SF1">
    <property type="entry name" value="SPLICING FACTOR YJU2"/>
    <property type="match status" value="1"/>
</dbReference>
<proteinExistence type="inferred from homology"/>
<keyword evidence="5 8" id="KW-0862">Zinc</keyword>
<feature type="binding site" evidence="8">
    <location>
        <position position="79"/>
    </location>
    <ligand>
        <name>Zn(2+)</name>
        <dbReference type="ChEBI" id="CHEBI:29105"/>
    </ligand>
</feature>
<comment type="function">
    <text evidence="8">Part of the spliceosome which catalyzes two sequential transesterification reactions, first the excision of the non-coding intron from pre-mRNA and then the ligation of the coding exons to form the mature mRNA. Plays a role in stabilizing the structure of the spliceosome catalytic core and docking of the branch helix into the active site, producing 5'-exon and lariat intron-3'-intermediates.</text>
</comment>
<dbReference type="HAMAP" id="MF_03226">
    <property type="entry name" value="YJU2"/>
    <property type="match status" value="1"/>
</dbReference>
<evidence type="ECO:0000256" key="8">
    <source>
        <dbReference type="HAMAP-Rule" id="MF_03226"/>
    </source>
</evidence>
<evidence type="ECO:0000256" key="2">
    <source>
        <dbReference type="ARBA" id="ARBA00022664"/>
    </source>
</evidence>
<keyword evidence="6" id="KW-0508">mRNA splicing</keyword>
<accession>A0A9N8JGV8</accession>
<dbReference type="AlphaFoldDB" id="A0A9N8JGV8"/>
<dbReference type="InterPro" id="IPR007590">
    <property type="entry name" value="Saf4/Yju2"/>
</dbReference>
<comment type="similarity">
    <text evidence="8">Belongs to the CWC16 family. YJU2 subfamily.</text>
</comment>
<gene>
    <name evidence="9" type="ORF">AWRI4619_LOCUS3331</name>
</gene>
<keyword evidence="3 8" id="KW-0479">Metal-binding</keyword>
<evidence type="ECO:0000256" key="5">
    <source>
        <dbReference type="ARBA" id="ARBA00022833"/>
    </source>
</evidence>
<dbReference type="GO" id="GO:0046872">
    <property type="term" value="F:metal ion binding"/>
    <property type="evidence" value="ECO:0007669"/>
    <property type="project" value="UniProtKB-KW"/>
</dbReference>
<keyword evidence="7 8" id="KW-0539">Nucleus</keyword>
<evidence type="ECO:0000256" key="3">
    <source>
        <dbReference type="ARBA" id="ARBA00022723"/>
    </source>
</evidence>
<dbReference type="InterPro" id="IPR043701">
    <property type="entry name" value="Yju2"/>
</dbReference>
<protein>
    <recommendedName>
        <fullName evidence="8">Splicing factor YJU2</fullName>
    </recommendedName>
</protein>
<evidence type="ECO:0000313" key="9">
    <source>
        <dbReference type="EMBL" id="CAD0084764.1"/>
    </source>
</evidence>
<keyword evidence="2" id="KW-0507">mRNA processing</keyword>
<name>A0A9N8JGV8_9PEZI</name>
<comment type="caution">
    <text evidence="9">The sequence shown here is derived from an EMBL/GenBank/DDBJ whole genome shotgun (WGS) entry which is preliminary data.</text>
</comment>
<keyword evidence="10" id="KW-1185">Reference proteome</keyword>
<dbReference type="EMBL" id="CAIJEN010000004">
    <property type="protein sequence ID" value="CAD0084764.1"/>
    <property type="molecule type" value="Genomic_DNA"/>
</dbReference>
<feature type="binding site" evidence="8">
    <location>
        <position position="82"/>
    </location>
    <ligand>
        <name>Zn(2+)</name>
        <dbReference type="ChEBI" id="CHEBI:29105"/>
    </ligand>
</feature>
<evidence type="ECO:0000256" key="1">
    <source>
        <dbReference type="ARBA" id="ARBA00004123"/>
    </source>
</evidence>
<dbReference type="PANTHER" id="PTHR12111">
    <property type="entry name" value="SPLICING FACTOR YJU2"/>
    <property type="match status" value="1"/>
</dbReference>
<evidence type="ECO:0000313" key="10">
    <source>
        <dbReference type="Proteomes" id="UP000716446"/>
    </source>
</evidence>
<dbReference type="Pfam" id="PF04502">
    <property type="entry name" value="Saf4_Yju2"/>
    <property type="match status" value="1"/>
</dbReference>
<organism evidence="9 10">
    <name type="scientific">Aureobasidium vineae</name>
    <dbReference type="NCBI Taxonomy" id="2773715"/>
    <lineage>
        <taxon>Eukaryota</taxon>
        <taxon>Fungi</taxon>
        <taxon>Dikarya</taxon>
        <taxon>Ascomycota</taxon>
        <taxon>Pezizomycotina</taxon>
        <taxon>Dothideomycetes</taxon>
        <taxon>Dothideomycetidae</taxon>
        <taxon>Dothideales</taxon>
        <taxon>Saccotheciaceae</taxon>
        <taxon>Aureobasidium</taxon>
    </lineage>
</organism>
<reference evidence="9" key="1">
    <citation type="submission" date="2020-06" db="EMBL/GenBank/DDBJ databases">
        <authorList>
            <person name="Onetto C."/>
        </authorList>
    </citation>
    <scope>NUCLEOTIDE SEQUENCE</scope>
</reference>
<feature type="binding site" evidence="8">
    <location>
        <position position="43"/>
    </location>
    <ligand>
        <name>Zn(2+)</name>
        <dbReference type="ChEBI" id="CHEBI:29105"/>
    </ligand>
</feature>
<evidence type="ECO:0000256" key="7">
    <source>
        <dbReference type="ARBA" id="ARBA00023242"/>
    </source>
</evidence>
<comment type="subcellular location">
    <subcellularLocation>
        <location evidence="1 8">Nucleus</location>
    </subcellularLocation>
</comment>
<dbReference type="Proteomes" id="UP000716446">
    <property type="component" value="Unassembled WGS sequence"/>
</dbReference>
<dbReference type="GO" id="GO:0000349">
    <property type="term" value="P:generation of catalytic spliceosome for first transesterification step"/>
    <property type="evidence" value="ECO:0007669"/>
    <property type="project" value="UniProtKB-UniRule"/>
</dbReference>
<feature type="binding site" evidence="8">
    <location>
        <position position="46"/>
    </location>
    <ligand>
        <name>Zn(2+)</name>
        <dbReference type="ChEBI" id="CHEBI:29105"/>
    </ligand>
</feature>
<keyword evidence="4 8" id="KW-0747">Spliceosome</keyword>
<sequence>MSERKVISKYYPPDFDPNKITRWRKTQVKLPTITLMSPFSMRCNSCGEFIYKGRKFNARKEPAVEQYLNIPIDRFYIRCTACSSEITFKTDPKNTDYKCENGATRNFEPWRATKLAEETEEEGSNRFERAHGEKDLMVSLETKTLDAKTEMAVADALDEIRMRNARREIKVRALENQPDLRHADAQLPPEDNQATKKALCNDAGERVRRVSDEEAGVEDVNSIPTFQSFKRQKKNHGAALGIKRK</sequence>